<keyword evidence="2" id="KW-1185">Reference proteome</keyword>
<evidence type="ECO:0000313" key="1">
    <source>
        <dbReference type="EMBL" id="KAF5406065.1"/>
    </source>
</evidence>
<dbReference type="EMBL" id="LUCH01000110">
    <property type="protein sequence ID" value="KAF5406065.1"/>
    <property type="molecule type" value="Genomic_DNA"/>
</dbReference>
<dbReference type="Proteomes" id="UP000748531">
    <property type="component" value="Unassembled WGS sequence"/>
</dbReference>
<organism evidence="1 2">
    <name type="scientific">Paragonimus heterotremus</name>
    <dbReference type="NCBI Taxonomy" id="100268"/>
    <lineage>
        <taxon>Eukaryota</taxon>
        <taxon>Metazoa</taxon>
        <taxon>Spiralia</taxon>
        <taxon>Lophotrochozoa</taxon>
        <taxon>Platyhelminthes</taxon>
        <taxon>Trematoda</taxon>
        <taxon>Digenea</taxon>
        <taxon>Plagiorchiida</taxon>
        <taxon>Troglotremata</taxon>
        <taxon>Troglotrematidae</taxon>
        <taxon>Paragonimus</taxon>
    </lineage>
</organism>
<name>A0A8J4SV62_9TREM</name>
<gene>
    <name evidence="1" type="ORF">PHET_00442</name>
</gene>
<evidence type="ECO:0000313" key="2">
    <source>
        <dbReference type="Proteomes" id="UP000748531"/>
    </source>
</evidence>
<feature type="non-terminal residue" evidence="1">
    <location>
        <position position="1"/>
    </location>
</feature>
<sequence>IAYYNQYEVFSSLLGWKVSIRNFINQSLRRVRQLRPFELLSSSLNTGI</sequence>
<accession>A0A8J4SV62</accession>
<comment type="caution">
    <text evidence="1">The sequence shown here is derived from an EMBL/GenBank/DDBJ whole genome shotgun (WGS) entry which is preliminary data.</text>
</comment>
<proteinExistence type="predicted"/>
<reference evidence="1" key="1">
    <citation type="submission" date="2019-05" db="EMBL/GenBank/DDBJ databases">
        <title>Annotation for the trematode Paragonimus heterotremus.</title>
        <authorList>
            <person name="Choi Y.-J."/>
        </authorList>
    </citation>
    <scope>NUCLEOTIDE SEQUENCE</scope>
    <source>
        <strain evidence="1">LC</strain>
    </source>
</reference>
<dbReference type="AlphaFoldDB" id="A0A8J4SV62"/>
<protein>
    <submittedName>
        <fullName evidence="1">Uncharacterized protein</fullName>
    </submittedName>
</protein>